<dbReference type="KEGG" id="ote:Oter_1500"/>
<dbReference type="AlphaFoldDB" id="B1ZSU0"/>
<dbReference type="HOGENOM" id="CLU_2012962_0_0_0"/>
<gene>
    <name evidence="1" type="ordered locus">Oter_1500</name>
</gene>
<dbReference type="EMBL" id="CP001032">
    <property type="protein sequence ID" value="ACB74784.1"/>
    <property type="molecule type" value="Genomic_DNA"/>
</dbReference>
<evidence type="ECO:0000313" key="2">
    <source>
        <dbReference type="Proteomes" id="UP000007013"/>
    </source>
</evidence>
<name>B1ZSU0_OPITP</name>
<evidence type="ECO:0008006" key="3">
    <source>
        <dbReference type="Google" id="ProtNLM"/>
    </source>
</evidence>
<dbReference type="OrthoDB" id="9806895at2"/>
<dbReference type="Gene3D" id="3.30.2010.20">
    <property type="match status" value="1"/>
</dbReference>
<proteinExistence type="predicted"/>
<dbReference type="InterPro" id="IPR010428">
    <property type="entry name" value="Zincin_1"/>
</dbReference>
<keyword evidence="2" id="KW-1185">Reference proteome</keyword>
<dbReference type="STRING" id="452637.Oter_1500"/>
<dbReference type="Proteomes" id="UP000007013">
    <property type="component" value="Chromosome"/>
</dbReference>
<accession>B1ZSU0</accession>
<sequence>MTLSELTALASTAVGATQRKLPPEIRALARDVPVHYEALPAADVLADGFPPDILGLFTGCPHGRELDQTNPAPPQILLYLENLWDFAEGDAEVFREETRLTYLHELGHYLGWDEDELTARGLD</sequence>
<dbReference type="SUPFAM" id="SSF55486">
    <property type="entry name" value="Metalloproteases ('zincins'), catalytic domain"/>
    <property type="match status" value="1"/>
</dbReference>
<evidence type="ECO:0000313" key="1">
    <source>
        <dbReference type="EMBL" id="ACB74784.1"/>
    </source>
</evidence>
<organism evidence="1 2">
    <name type="scientific">Opitutus terrae (strain DSM 11246 / JCM 15787 / PB90-1)</name>
    <dbReference type="NCBI Taxonomy" id="452637"/>
    <lineage>
        <taxon>Bacteria</taxon>
        <taxon>Pseudomonadati</taxon>
        <taxon>Verrucomicrobiota</taxon>
        <taxon>Opitutia</taxon>
        <taxon>Opitutales</taxon>
        <taxon>Opitutaceae</taxon>
        <taxon>Opitutus</taxon>
    </lineage>
</organism>
<dbReference type="InterPro" id="IPR038555">
    <property type="entry name" value="Zincin_1_sf"/>
</dbReference>
<dbReference type="Pfam" id="PF06262">
    <property type="entry name" value="Zincin_1"/>
    <property type="match status" value="1"/>
</dbReference>
<protein>
    <recommendedName>
        <fullName evidence="3">Metallopeptidase family protein</fullName>
    </recommendedName>
</protein>
<dbReference type="CDD" id="cd12952">
    <property type="entry name" value="MMP_ACEL2062"/>
    <property type="match status" value="1"/>
</dbReference>
<dbReference type="eggNOG" id="COG3824">
    <property type="taxonomic scope" value="Bacteria"/>
</dbReference>
<reference evidence="1 2" key="1">
    <citation type="journal article" date="2011" name="J. Bacteriol.">
        <title>Genome sequence of the verrucomicrobium Opitutus terrae PB90-1, an abundant inhabitant of rice paddy soil ecosystems.</title>
        <authorList>
            <person name="van Passel M.W."/>
            <person name="Kant R."/>
            <person name="Palva A."/>
            <person name="Copeland A."/>
            <person name="Lucas S."/>
            <person name="Lapidus A."/>
            <person name="Glavina del Rio T."/>
            <person name="Pitluck S."/>
            <person name="Goltsman E."/>
            <person name="Clum A."/>
            <person name="Sun H."/>
            <person name="Schmutz J."/>
            <person name="Larimer F.W."/>
            <person name="Land M.L."/>
            <person name="Hauser L."/>
            <person name="Kyrpides N."/>
            <person name="Mikhailova N."/>
            <person name="Richardson P.P."/>
            <person name="Janssen P.H."/>
            <person name="de Vos W.M."/>
            <person name="Smidt H."/>
        </authorList>
    </citation>
    <scope>NUCLEOTIDE SEQUENCE [LARGE SCALE GENOMIC DNA]</scope>
    <source>
        <strain evidence="2">DSM 11246 / JCM 15787 / PB90-1</strain>
    </source>
</reference>
<dbReference type="RefSeq" id="WP_012374322.1">
    <property type="nucleotide sequence ID" value="NC_010571.1"/>
</dbReference>